<gene>
    <name evidence="1" type="ORF">GRI91_03815</name>
</gene>
<dbReference type="AlphaFoldDB" id="A0A6I4T1W0"/>
<comment type="caution">
    <text evidence="1">The sequence shown here is derived from an EMBL/GenBank/DDBJ whole genome shotgun (WGS) entry which is preliminary data.</text>
</comment>
<sequence length="56" mass="5739">MGRQAQALAAIVAEGAVAGMLRPTGRQMRAVMRTRAAAALVDDGEALHQPIPSAAL</sequence>
<dbReference type="Proteomes" id="UP000438476">
    <property type="component" value="Unassembled WGS sequence"/>
</dbReference>
<dbReference type="RefSeq" id="WP_160735259.1">
    <property type="nucleotide sequence ID" value="NZ_WTYT01000001.1"/>
</dbReference>
<protein>
    <submittedName>
        <fullName evidence="1">Uncharacterized protein</fullName>
    </submittedName>
</protein>
<dbReference type="EMBL" id="WTYT01000001">
    <property type="protein sequence ID" value="MXO64878.1"/>
    <property type="molecule type" value="Genomic_DNA"/>
</dbReference>
<keyword evidence="2" id="KW-1185">Reference proteome</keyword>
<evidence type="ECO:0000313" key="2">
    <source>
        <dbReference type="Proteomes" id="UP000438476"/>
    </source>
</evidence>
<evidence type="ECO:0000313" key="1">
    <source>
        <dbReference type="EMBL" id="MXO64878.1"/>
    </source>
</evidence>
<proteinExistence type="predicted"/>
<reference evidence="1 2" key="1">
    <citation type="submission" date="2019-12" db="EMBL/GenBank/DDBJ databases">
        <title>Genomic-based taxomic classification of the family Erythrobacteraceae.</title>
        <authorList>
            <person name="Xu L."/>
        </authorList>
    </citation>
    <scope>NUCLEOTIDE SEQUENCE [LARGE SCALE GENOMIC DNA]</scope>
    <source>
        <strain evidence="1 2">LMG 29518</strain>
    </source>
</reference>
<name>A0A6I4T1W0_9SPHN</name>
<organism evidence="1 2">
    <name type="scientific">Altericroceibacterium endophyticum</name>
    <dbReference type="NCBI Taxonomy" id="1808508"/>
    <lineage>
        <taxon>Bacteria</taxon>
        <taxon>Pseudomonadati</taxon>
        <taxon>Pseudomonadota</taxon>
        <taxon>Alphaproteobacteria</taxon>
        <taxon>Sphingomonadales</taxon>
        <taxon>Erythrobacteraceae</taxon>
        <taxon>Altericroceibacterium</taxon>
    </lineage>
</organism>
<accession>A0A6I4T1W0</accession>